<proteinExistence type="inferred from homology"/>
<name>A0A9N9S0Y2_9DIPT</name>
<evidence type="ECO:0000256" key="4">
    <source>
        <dbReference type="ARBA" id="ARBA00023125"/>
    </source>
</evidence>
<dbReference type="OrthoDB" id="5552484at2759"/>
<dbReference type="PANTHER" id="PTHR13394:SF0">
    <property type="entry name" value="ORIGIN RECOGNITION COMPLEX SUBUNIT 6"/>
    <property type="match status" value="1"/>
</dbReference>
<evidence type="ECO:0000256" key="2">
    <source>
        <dbReference type="ARBA" id="ARBA00010840"/>
    </source>
</evidence>
<dbReference type="InterPro" id="IPR054113">
    <property type="entry name" value="ORC6_cyclin-like_2nd"/>
</dbReference>
<organism evidence="8 9">
    <name type="scientific">Chironomus riparius</name>
    <dbReference type="NCBI Taxonomy" id="315576"/>
    <lineage>
        <taxon>Eukaryota</taxon>
        <taxon>Metazoa</taxon>
        <taxon>Ecdysozoa</taxon>
        <taxon>Arthropoda</taxon>
        <taxon>Hexapoda</taxon>
        <taxon>Insecta</taxon>
        <taxon>Pterygota</taxon>
        <taxon>Neoptera</taxon>
        <taxon>Endopterygota</taxon>
        <taxon>Diptera</taxon>
        <taxon>Nematocera</taxon>
        <taxon>Chironomoidea</taxon>
        <taxon>Chironomidae</taxon>
        <taxon>Chironominae</taxon>
        <taxon>Chironomus</taxon>
    </lineage>
</organism>
<dbReference type="GO" id="GO:0006270">
    <property type="term" value="P:DNA replication initiation"/>
    <property type="evidence" value="ECO:0007669"/>
    <property type="project" value="TreeGrafter"/>
</dbReference>
<dbReference type="PANTHER" id="PTHR13394">
    <property type="entry name" value="ORIGIN RECOGNITION COMPLEX SUBUNIT 6"/>
    <property type="match status" value="1"/>
</dbReference>
<dbReference type="GO" id="GO:0005664">
    <property type="term" value="C:nuclear origin of replication recognition complex"/>
    <property type="evidence" value="ECO:0007669"/>
    <property type="project" value="InterPro"/>
</dbReference>
<evidence type="ECO:0000313" key="8">
    <source>
        <dbReference type="EMBL" id="CAG9808764.1"/>
    </source>
</evidence>
<sequence length="250" mass="29068">MASIQQKIFNEMVHKLGMNQNDRLISKAIEIIELIKAKSNEILKHMNDNAKVILCLDISCELLNYPFAETSLAIQQSCLKKSIYTKNKKILLKVLDLDKKLTIDEVIRKLGITHTNNIEKLSKEIFKDYMKQQTYEDQDINPAVFVMSVYFACKYENVKVLKKNVLNLSNLTHSQWGIMEKSWEKWTSNFNKAKGSSKKEAKAVKENIPESIEDVPETIKSKRSETAEETYDEWAKRILDKAYQELRLDK</sequence>
<dbReference type="Gene3D" id="1.10.472.10">
    <property type="entry name" value="Cyclin-like"/>
    <property type="match status" value="1"/>
</dbReference>
<evidence type="ECO:0000256" key="5">
    <source>
        <dbReference type="ARBA" id="ARBA00023242"/>
    </source>
</evidence>
<evidence type="ECO:0000259" key="7">
    <source>
        <dbReference type="Pfam" id="PF21913"/>
    </source>
</evidence>
<dbReference type="Pfam" id="PF21913">
    <property type="entry name" value="ORC6_2nd"/>
    <property type="match status" value="1"/>
</dbReference>
<dbReference type="InterPro" id="IPR008721">
    <property type="entry name" value="ORC6_cyclin_first"/>
</dbReference>
<dbReference type="EMBL" id="OU895879">
    <property type="protein sequence ID" value="CAG9808764.1"/>
    <property type="molecule type" value="Genomic_DNA"/>
</dbReference>
<feature type="domain" description="ORC6 second cyclin-like" evidence="7">
    <location>
        <begin position="109"/>
        <end position="185"/>
    </location>
</feature>
<comment type="subcellular location">
    <subcellularLocation>
        <location evidence="1">Nucleus</location>
    </subcellularLocation>
</comment>
<comment type="similarity">
    <text evidence="2">Belongs to the ORC6 family.</text>
</comment>
<keyword evidence="4" id="KW-0238">DNA-binding</keyword>
<evidence type="ECO:0000256" key="3">
    <source>
        <dbReference type="ARBA" id="ARBA00022705"/>
    </source>
</evidence>
<dbReference type="Pfam" id="PF05460">
    <property type="entry name" value="ORC6"/>
    <property type="match status" value="1"/>
</dbReference>
<evidence type="ECO:0000259" key="6">
    <source>
        <dbReference type="Pfam" id="PF05460"/>
    </source>
</evidence>
<keyword evidence="3" id="KW-0235">DNA replication</keyword>
<evidence type="ECO:0000256" key="1">
    <source>
        <dbReference type="ARBA" id="ARBA00004123"/>
    </source>
</evidence>
<gene>
    <name evidence="8" type="ORF">CHIRRI_LOCUS11600</name>
</gene>
<evidence type="ECO:0008006" key="10">
    <source>
        <dbReference type="Google" id="ProtNLM"/>
    </source>
</evidence>
<feature type="domain" description="ORC6 first cyclin-like" evidence="6">
    <location>
        <begin position="10"/>
        <end position="97"/>
    </location>
</feature>
<reference evidence="8" key="2">
    <citation type="submission" date="2022-10" db="EMBL/GenBank/DDBJ databases">
        <authorList>
            <consortium name="ENA_rothamsted_submissions"/>
            <consortium name="culmorum"/>
            <person name="King R."/>
        </authorList>
    </citation>
    <scope>NUCLEOTIDE SEQUENCE</scope>
</reference>
<protein>
    <recommendedName>
        <fullName evidence="10">Origin recognition complex subunit 6</fullName>
    </recommendedName>
</protein>
<accession>A0A9N9S0Y2</accession>
<dbReference type="AlphaFoldDB" id="A0A9N9S0Y2"/>
<dbReference type="InterPro" id="IPR020529">
    <property type="entry name" value="ORC6_met/pln"/>
</dbReference>
<evidence type="ECO:0000313" key="9">
    <source>
        <dbReference type="Proteomes" id="UP001153620"/>
    </source>
</evidence>
<dbReference type="GO" id="GO:0003677">
    <property type="term" value="F:DNA binding"/>
    <property type="evidence" value="ECO:0007669"/>
    <property type="project" value="UniProtKB-KW"/>
</dbReference>
<dbReference type="Proteomes" id="UP001153620">
    <property type="component" value="Chromosome 3"/>
</dbReference>
<reference evidence="8" key="1">
    <citation type="submission" date="2022-01" db="EMBL/GenBank/DDBJ databases">
        <authorList>
            <person name="King R."/>
        </authorList>
    </citation>
    <scope>NUCLEOTIDE SEQUENCE</scope>
</reference>
<keyword evidence="5" id="KW-0539">Nucleus</keyword>
<keyword evidence="9" id="KW-1185">Reference proteome</keyword>